<evidence type="ECO:0000256" key="1">
    <source>
        <dbReference type="ARBA" id="ARBA00004496"/>
    </source>
</evidence>
<keyword evidence="7" id="KW-0687">Ribonucleoprotein</keyword>
<dbReference type="Gene3D" id="3.30.720.10">
    <property type="entry name" value="Signal recognition particle alu RNA binding heterodimer, srp9/1"/>
    <property type="match status" value="1"/>
</dbReference>
<organism evidence="8 9">
    <name type="scientific">Romanomermis culicivorax</name>
    <name type="common">Nematode worm</name>
    <dbReference type="NCBI Taxonomy" id="13658"/>
    <lineage>
        <taxon>Eukaryota</taxon>
        <taxon>Metazoa</taxon>
        <taxon>Ecdysozoa</taxon>
        <taxon>Nematoda</taxon>
        <taxon>Enoplea</taxon>
        <taxon>Dorylaimia</taxon>
        <taxon>Mermithida</taxon>
        <taxon>Mermithoidea</taxon>
        <taxon>Mermithidae</taxon>
        <taxon>Romanomermis</taxon>
    </lineage>
</organism>
<dbReference type="AlphaFoldDB" id="A0A915IWK5"/>
<evidence type="ECO:0000256" key="5">
    <source>
        <dbReference type="ARBA" id="ARBA00022884"/>
    </source>
</evidence>
<evidence type="ECO:0000256" key="3">
    <source>
        <dbReference type="ARBA" id="ARBA00017926"/>
    </source>
</evidence>
<dbReference type="Pfam" id="PF02290">
    <property type="entry name" value="SRP14"/>
    <property type="match status" value="1"/>
</dbReference>
<evidence type="ECO:0000313" key="8">
    <source>
        <dbReference type="Proteomes" id="UP000887565"/>
    </source>
</evidence>
<dbReference type="InterPro" id="IPR009018">
    <property type="entry name" value="Signal_recog_particle_SRP9/14"/>
</dbReference>
<protein>
    <recommendedName>
        <fullName evidence="3">Signal recognition particle 14 kDa protein</fullName>
    </recommendedName>
</protein>
<evidence type="ECO:0000256" key="4">
    <source>
        <dbReference type="ARBA" id="ARBA00022490"/>
    </source>
</evidence>
<dbReference type="GO" id="GO:0030942">
    <property type="term" value="F:endoplasmic reticulum signal peptide binding"/>
    <property type="evidence" value="ECO:0007669"/>
    <property type="project" value="InterPro"/>
</dbReference>
<keyword evidence="6" id="KW-0733">Signal recognition particle</keyword>
<sequence>MLLENDQFLTELGRMFQRGRNSGSVWITMKRGRQFKAADMLLLAKGHRAKNISNVIDISERKREYRVLLQA</sequence>
<keyword evidence="5" id="KW-0694">RNA-binding</keyword>
<keyword evidence="4" id="KW-0963">Cytoplasm</keyword>
<reference evidence="9" key="1">
    <citation type="submission" date="2022-11" db="UniProtKB">
        <authorList>
            <consortium name="WormBaseParasite"/>
        </authorList>
    </citation>
    <scope>IDENTIFICATION</scope>
</reference>
<proteinExistence type="inferred from homology"/>
<dbReference type="GO" id="GO:0008312">
    <property type="term" value="F:7S RNA binding"/>
    <property type="evidence" value="ECO:0007669"/>
    <property type="project" value="InterPro"/>
</dbReference>
<evidence type="ECO:0000256" key="6">
    <source>
        <dbReference type="ARBA" id="ARBA00023135"/>
    </source>
</evidence>
<dbReference type="GO" id="GO:0005786">
    <property type="term" value="C:signal recognition particle, endoplasmic reticulum targeting"/>
    <property type="evidence" value="ECO:0007669"/>
    <property type="project" value="UniProtKB-KW"/>
</dbReference>
<evidence type="ECO:0000256" key="2">
    <source>
        <dbReference type="ARBA" id="ARBA00010349"/>
    </source>
</evidence>
<dbReference type="InterPro" id="IPR003210">
    <property type="entry name" value="Signal_recog_particle_SRP14"/>
</dbReference>
<keyword evidence="8" id="KW-1185">Reference proteome</keyword>
<name>A0A915IWK5_ROMCU</name>
<dbReference type="SUPFAM" id="SSF54762">
    <property type="entry name" value="Signal recognition particle alu RNA binding heterodimer, SRP9/14"/>
    <property type="match status" value="1"/>
</dbReference>
<dbReference type="WBParaSite" id="nRc.2.0.1.t18207-RA">
    <property type="protein sequence ID" value="nRc.2.0.1.t18207-RA"/>
    <property type="gene ID" value="nRc.2.0.1.g18207"/>
</dbReference>
<evidence type="ECO:0000313" key="9">
    <source>
        <dbReference type="WBParaSite" id="nRc.2.0.1.t18207-RA"/>
    </source>
</evidence>
<comment type="similarity">
    <text evidence="2">Belongs to the SRP14 family.</text>
</comment>
<dbReference type="GO" id="GO:0006614">
    <property type="term" value="P:SRP-dependent cotranslational protein targeting to membrane"/>
    <property type="evidence" value="ECO:0007669"/>
    <property type="project" value="InterPro"/>
</dbReference>
<evidence type="ECO:0000256" key="7">
    <source>
        <dbReference type="ARBA" id="ARBA00023274"/>
    </source>
</evidence>
<comment type="subcellular location">
    <subcellularLocation>
        <location evidence="1">Cytoplasm</location>
    </subcellularLocation>
</comment>
<accession>A0A915IWK5</accession>
<dbReference type="Proteomes" id="UP000887565">
    <property type="component" value="Unplaced"/>
</dbReference>